<dbReference type="PROSITE" id="PS51007">
    <property type="entry name" value="CYTC"/>
    <property type="match status" value="1"/>
</dbReference>
<evidence type="ECO:0000256" key="2">
    <source>
        <dbReference type="ARBA" id="ARBA00022723"/>
    </source>
</evidence>
<evidence type="ECO:0000256" key="1">
    <source>
        <dbReference type="ARBA" id="ARBA00022617"/>
    </source>
</evidence>
<dbReference type="SUPFAM" id="SSF46626">
    <property type="entry name" value="Cytochrome c"/>
    <property type="match status" value="1"/>
</dbReference>
<organism evidence="6 7">
    <name type="scientific">Mesoterricola silvestris</name>
    <dbReference type="NCBI Taxonomy" id="2927979"/>
    <lineage>
        <taxon>Bacteria</taxon>
        <taxon>Pseudomonadati</taxon>
        <taxon>Acidobacteriota</taxon>
        <taxon>Holophagae</taxon>
        <taxon>Holophagales</taxon>
        <taxon>Holophagaceae</taxon>
        <taxon>Mesoterricola</taxon>
    </lineage>
</organism>
<dbReference type="Proteomes" id="UP001238179">
    <property type="component" value="Chromosome"/>
</dbReference>
<dbReference type="InterPro" id="IPR009056">
    <property type="entry name" value="Cyt_c-like_dom"/>
</dbReference>
<evidence type="ECO:0000256" key="3">
    <source>
        <dbReference type="ARBA" id="ARBA00023004"/>
    </source>
</evidence>
<dbReference type="GO" id="GO:0020037">
    <property type="term" value="F:heme binding"/>
    <property type="evidence" value="ECO:0007669"/>
    <property type="project" value="InterPro"/>
</dbReference>
<keyword evidence="2 4" id="KW-0479">Metal-binding</keyword>
<keyword evidence="1 4" id="KW-0349">Heme</keyword>
<name>A0AA48K8B0_9BACT</name>
<dbReference type="AlphaFoldDB" id="A0AA48K8B0"/>
<sequence length="120" mass="13269">MTSLLGLALCAAVVQTAPPDRPLPVLRHLYAENCARCHGLDGSARSPEGTRLKGLDFTSARDMEGRTDQEMAQAIASGLFFGLRMPAFRSTFSETEIRTLIREVLRKARRGRPLDEPAER</sequence>
<accession>A0AA48K8B0</accession>
<dbReference type="Gene3D" id="1.10.760.10">
    <property type="entry name" value="Cytochrome c-like domain"/>
    <property type="match status" value="1"/>
</dbReference>
<evidence type="ECO:0000259" key="5">
    <source>
        <dbReference type="PROSITE" id="PS51007"/>
    </source>
</evidence>
<gene>
    <name evidence="6" type="ORF">METEAL_11190</name>
</gene>
<dbReference type="GO" id="GO:0009055">
    <property type="term" value="F:electron transfer activity"/>
    <property type="evidence" value="ECO:0007669"/>
    <property type="project" value="InterPro"/>
</dbReference>
<evidence type="ECO:0000313" key="6">
    <source>
        <dbReference type="EMBL" id="BDU71945.1"/>
    </source>
</evidence>
<dbReference type="InterPro" id="IPR036909">
    <property type="entry name" value="Cyt_c-like_dom_sf"/>
</dbReference>
<dbReference type="Pfam" id="PF13442">
    <property type="entry name" value="Cytochrome_CBB3"/>
    <property type="match status" value="1"/>
</dbReference>
<evidence type="ECO:0000313" key="7">
    <source>
        <dbReference type="Proteomes" id="UP001238179"/>
    </source>
</evidence>
<dbReference type="EMBL" id="AP027080">
    <property type="protein sequence ID" value="BDU71945.1"/>
    <property type="molecule type" value="Genomic_DNA"/>
</dbReference>
<evidence type="ECO:0000256" key="4">
    <source>
        <dbReference type="PROSITE-ProRule" id="PRU00433"/>
    </source>
</evidence>
<dbReference type="RefSeq" id="WP_316414848.1">
    <property type="nucleotide sequence ID" value="NZ_AP027080.1"/>
</dbReference>
<feature type="domain" description="Cytochrome c" evidence="5">
    <location>
        <begin position="17"/>
        <end position="108"/>
    </location>
</feature>
<keyword evidence="7" id="KW-1185">Reference proteome</keyword>
<dbReference type="KEGG" id="msil:METEAL_11190"/>
<reference evidence="7" key="1">
    <citation type="journal article" date="2023" name="Int. J. Syst. Evol. Microbiol.">
        <title>Mesoterricola silvestris gen. nov., sp. nov., Mesoterricola sediminis sp. nov., Geothrix oryzae sp. nov., Geothrix edaphica sp. nov., Geothrix rubra sp. nov., and Geothrix limicola sp. nov., six novel members of Acidobacteriota isolated from soils.</title>
        <authorList>
            <person name="Itoh H."/>
            <person name="Sugisawa Y."/>
            <person name="Mise K."/>
            <person name="Xu Z."/>
            <person name="Kuniyasu M."/>
            <person name="Ushijima N."/>
            <person name="Kawano K."/>
            <person name="Kobayashi E."/>
            <person name="Shiratori Y."/>
            <person name="Masuda Y."/>
            <person name="Senoo K."/>
        </authorList>
    </citation>
    <scope>NUCLEOTIDE SEQUENCE [LARGE SCALE GENOMIC DNA]</scope>
    <source>
        <strain evidence="7">W79</strain>
    </source>
</reference>
<protein>
    <recommendedName>
        <fullName evidence="5">Cytochrome c domain-containing protein</fullName>
    </recommendedName>
</protein>
<proteinExistence type="predicted"/>
<dbReference type="GO" id="GO:0046872">
    <property type="term" value="F:metal ion binding"/>
    <property type="evidence" value="ECO:0007669"/>
    <property type="project" value="UniProtKB-KW"/>
</dbReference>
<keyword evidence="3 4" id="KW-0408">Iron</keyword>